<organism evidence="7 8">
    <name type="scientific">Bremia lactucae</name>
    <name type="common">Lettuce downy mildew</name>
    <dbReference type="NCBI Taxonomy" id="4779"/>
    <lineage>
        <taxon>Eukaryota</taxon>
        <taxon>Sar</taxon>
        <taxon>Stramenopiles</taxon>
        <taxon>Oomycota</taxon>
        <taxon>Peronosporomycetes</taxon>
        <taxon>Peronosporales</taxon>
        <taxon>Peronosporaceae</taxon>
        <taxon>Bremia</taxon>
    </lineage>
</organism>
<dbReference type="AlphaFoldDB" id="A0A976FKB1"/>
<keyword evidence="4 6" id="KW-0472">Membrane</keyword>
<evidence type="ECO:0000313" key="7">
    <source>
        <dbReference type="EMBL" id="TDH68079.1"/>
    </source>
</evidence>
<sequence>MRDVESDVGIDDQVKAWLENYMADGETRLFVNDIKSVWSDTIGSSLTANWKALPVVCEGKPSVQTKASTVPPNGGCPEVYTKANVSCTCLEGYDTATEWEFYIQSRTRLENQPLVLEFGATLGLTSLVTIVAPSNITSIKIVGVGEDIVTLNTTAEATGWQNYDTSNPSLIEGSTTSVLKKITLENVDLYAAMDTSSNYIPMGIETLILRNANISQITGSFLLGFANLASLDLSHNKLHGPYSRISSQMCTANPCPLKSINVSYNALQEIPYRLFYLNQLESLVLNHNDITNYTISNDLFEHIARLVEFSMDTPTLSNACDNGTLKAAHGITFCVLQTSTVAMASETSSESNKYLIYTILTVCVIVASILIWVVLRHRRTHTNRKDCDNSGFDHTISFESQGSTPMNLLINDPILHAHRIPLKHVKVANCINKGGFGLVYSGAYNRRPNACLSLDPCDRPSAMQVVYLIQQIQSHSSVSYAEGRSMDWSSQSSSQFLSLG</sequence>
<proteinExistence type="predicted"/>
<dbReference type="EMBL" id="SHOA02000013">
    <property type="protein sequence ID" value="TDH68079.1"/>
    <property type="molecule type" value="Genomic_DNA"/>
</dbReference>
<dbReference type="PANTHER" id="PTHR45974:SF266">
    <property type="entry name" value="LEUCINE-RICH REPEAT RECEPTOR PROTEIN KINASE HPCA1"/>
    <property type="match status" value="1"/>
</dbReference>
<accession>A0A976FKB1</accession>
<dbReference type="KEGG" id="blac:94347952"/>
<dbReference type="GeneID" id="94347952"/>
<dbReference type="GO" id="GO:0016020">
    <property type="term" value="C:membrane"/>
    <property type="evidence" value="ECO:0007669"/>
    <property type="project" value="UniProtKB-SubCell"/>
</dbReference>
<keyword evidence="6" id="KW-0812">Transmembrane</keyword>
<dbReference type="PANTHER" id="PTHR45974">
    <property type="entry name" value="RECEPTOR-LIKE PROTEIN 55"/>
    <property type="match status" value="1"/>
</dbReference>
<reference evidence="7 8" key="1">
    <citation type="journal article" date="2021" name="Genome Biol.">
        <title>AFLAP: assembly-free linkage analysis pipeline using k-mers from genome sequencing data.</title>
        <authorList>
            <person name="Fletcher K."/>
            <person name="Zhang L."/>
            <person name="Gil J."/>
            <person name="Han R."/>
            <person name="Cavanaugh K."/>
            <person name="Michelmore R."/>
        </authorList>
    </citation>
    <scope>NUCLEOTIDE SEQUENCE [LARGE SCALE GENOMIC DNA]</scope>
    <source>
        <strain evidence="7 8">SF5</strain>
    </source>
</reference>
<keyword evidence="6" id="KW-1133">Transmembrane helix</keyword>
<dbReference type="RefSeq" id="XP_067817578.1">
    <property type="nucleotide sequence ID" value="XM_067962281.1"/>
</dbReference>
<evidence type="ECO:0000256" key="4">
    <source>
        <dbReference type="ARBA" id="ARBA00023136"/>
    </source>
</evidence>
<dbReference type="InterPro" id="IPR032675">
    <property type="entry name" value="LRR_dom_sf"/>
</dbReference>
<keyword evidence="8" id="KW-1185">Reference proteome</keyword>
<evidence type="ECO:0000256" key="6">
    <source>
        <dbReference type="SAM" id="Phobius"/>
    </source>
</evidence>
<feature type="transmembrane region" description="Helical" evidence="6">
    <location>
        <begin position="354"/>
        <end position="375"/>
    </location>
</feature>
<comment type="subcellular location">
    <subcellularLocation>
        <location evidence="1">Membrane</location>
    </subcellularLocation>
</comment>
<gene>
    <name evidence="7" type="ORF">CCR75_004193</name>
</gene>
<evidence type="ECO:0000256" key="5">
    <source>
        <dbReference type="ARBA" id="ARBA00023180"/>
    </source>
</evidence>
<dbReference type="Proteomes" id="UP000294530">
    <property type="component" value="Unassembled WGS sequence"/>
</dbReference>
<dbReference type="Gene3D" id="3.80.10.10">
    <property type="entry name" value="Ribonuclease Inhibitor"/>
    <property type="match status" value="1"/>
</dbReference>
<comment type="caution">
    <text evidence="7">The sequence shown here is derived from an EMBL/GenBank/DDBJ whole genome shotgun (WGS) entry which is preliminary data.</text>
</comment>
<evidence type="ECO:0000313" key="8">
    <source>
        <dbReference type="Proteomes" id="UP000294530"/>
    </source>
</evidence>
<keyword evidence="3" id="KW-0677">Repeat</keyword>
<keyword evidence="5" id="KW-0325">Glycoprotein</keyword>
<evidence type="ECO:0000256" key="3">
    <source>
        <dbReference type="ARBA" id="ARBA00022737"/>
    </source>
</evidence>
<keyword evidence="2" id="KW-0732">Signal</keyword>
<dbReference type="OrthoDB" id="4062651at2759"/>
<dbReference type="SUPFAM" id="SSF52058">
    <property type="entry name" value="L domain-like"/>
    <property type="match status" value="1"/>
</dbReference>
<evidence type="ECO:0000256" key="2">
    <source>
        <dbReference type="ARBA" id="ARBA00022729"/>
    </source>
</evidence>
<protein>
    <submittedName>
        <fullName evidence="7">Uncharacterized protein</fullName>
    </submittedName>
</protein>
<name>A0A976FKB1_BRELC</name>
<evidence type="ECO:0000256" key="1">
    <source>
        <dbReference type="ARBA" id="ARBA00004370"/>
    </source>
</evidence>